<keyword evidence="3" id="KW-1185">Reference proteome</keyword>
<protein>
    <submittedName>
        <fullName evidence="2">Uncharacterized protein</fullName>
    </submittedName>
</protein>
<name>A0A9P9ITR2_9PLEO</name>
<evidence type="ECO:0000256" key="1">
    <source>
        <dbReference type="SAM" id="MobiDB-lite"/>
    </source>
</evidence>
<dbReference type="EMBL" id="JAGMWT010000004">
    <property type="protein sequence ID" value="KAH7130624.1"/>
    <property type="molecule type" value="Genomic_DNA"/>
</dbReference>
<organism evidence="2 3">
    <name type="scientific">Dendryphion nanum</name>
    <dbReference type="NCBI Taxonomy" id="256645"/>
    <lineage>
        <taxon>Eukaryota</taxon>
        <taxon>Fungi</taxon>
        <taxon>Dikarya</taxon>
        <taxon>Ascomycota</taxon>
        <taxon>Pezizomycotina</taxon>
        <taxon>Dothideomycetes</taxon>
        <taxon>Pleosporomycetidae</taxon>
        <taxon>Pleosporales</taxon>
        <taxon>Torulaceae</taxon>
        <taxon>Dendryphion</taxon>
    </lineage>
</organism>
<dbReference type="OrthoDB" id="3796409at2759"/>
<feature type="compositionally biased region" description="Low complexity" evidence="1">
    <location>
        <begin position="1"/>
        <end position="16"/>
    </location>
</feature>
<feature type="region of interest" description="Disordered" evidence="1">
    <location>
        <begin position="1"/>
        <end position="26"/>
    </location>
</feature>
<sequence>MSSSSGIIQAAQAPQADRSLPTPSQKGRHFFQKVQPTFSVSPGIAQLEFVDNSDPRKDAVVRKKAREWVFRNREVTKGKRNVTFKKHGAELDNTQQRKVNKKKDKEVVISLFDPSSGRIDPFGMLPDVGRKVDHIIEFYHSTRQLRLHFLTSSIVVTRCPEQVPGSEDREAWISKSLMARTSNENTVLGVMATERISFILWLHATTLLKDGMDGIFGSPESWYFYRLALQAMQEELDRTSEQYSDAFLVAMACFSACANFTGDYRASRVHRDALIKAVMLRGNGDLKKGLQSCKPWTQRAMTWCEVHAAAQTPSVPLLPYTPPPSKETVPEAIVQQTSHLTALTLSHVPPLSAPFEPLILQLHQLGLLQPLPSPKNSRWPEYYKADPAGIRPLYRAEYMILQLLAAQEQEGHSFTPFEIMFSNACQLFLWPAVRGLPPEMKMCDLFVERLQKAVIPLLISIRGVPLSLGSTKANISPVDPFYVTSDLTLAHASYNPIVGGPSSPPTLLLPVGPLDYPIIWALYLGTLMTTVGERPQYGWFKEQLVWMTLKRNAHVFRTSEDLKNVLKIFPYTEAFCGVGIPRVGLNFSGHSLNAA</sequence>
<dbReference type="AlphaFoldDB" id="A0A9P9ITR2"/>
<proteinExistence type="predicted"/>
<dbReference type="PANTHER" id="PTHR37540:SF5">
    <property type="entry name" value="TRANSCRIPTION FACTOR DOMAIN-CONTAINING PROTEIN"/>
    <property type="match status" value="1"/>
</dbReference>
<dbReference type="PANTHER" id="PTHR37540">
    <property type="entry name" value="TRANSCRIPTION FACTOR (ACR-2), PUTATIVE-RELATED-RELATED"/>
    <property type="match status" value="1"/>
</dbReference>
<accession>A0A9P9ITR2</accession>
<reference evidence="2" key="1">
    <citation type="journal article" date="2021" name="Nat. Commun.">
        <title>Genetic determinants of endophytism in the Arabidopsis root mycobiome.</title>
        <authorList>
            <person name="Mesny F."/>
            <person name="Miyauchi S."/>
            <person name="Thiergart T."/>
            <person name="Pickel B."/>
            <person name="Atanasova L."/>
            <person name="Karlsson M."/>
            <person name="Huettel B."/>
            <person name="Barry K.W."/>
            <person name="Haridas S."/>
            <person name="Chen C."/>
            <person name="Bauer D."/>
            <person name="Andreopoulos W."/>
            <person name="Pangilinan J."/>
            <person name="LaButti K."/>
            <person name="Riley R."/>
            <person name="Lipzen A."/>
            <person name="Clum A."/>
            <person name="Drula E."/>
            <person name="Henrissat B."/>
            <person name="Kohler A."/>
            <person name="Grigoriev I.V."/>
            <person name="Martin F.M."/>
            <person name="Hacquard S."/>
        </authorList>
    </citation>
    <scope>NUCLEOTIDE SEQUENCE</scope>
    <source>
        <strain evidence="2">MPI-CAGE-CH-0243</strain>
    </source>
</reference>
<gene>
    <name evidence="2" type="ORF">B0J11DRAFT_504390</name>
</gene>
<dbReference type="Proteomes" id="UP000700596">
    <property type="component" value="Unassembled WGS sequence"/>
</dbReference>
<evidence type="ECO:0000313" key="2">
    <source>
        <dbReference type="EMBL" id="KAH7130624.1"/>
    </source>
</evidence>
<comment type="caution">
    <text evidence="2">The sequence shown here is derived from an EMBL/GenBank/DDBJ whole genome shotgun (WGS) entry which is preliminary data.</text>
</comment>
<evidence type="ECO:0000313" key="3">
    <source>
        <dbReference type="Proteomes" id="UP000700596"/>
    </source>
</evidence>